<evidence type="ECO:0000256" key="5">
    <source>
        <dbReference type="SAM" id="MobiDB-lite"/>
    </source>
</evidence>
<sequence length="241" mass="25085">MRIFIPAGALVTAVTASLLLAPSAFATPKGDNGTVKIHDAKTGEELRRNEPKVCSFYLDAFGFDATQKVQWHIEAWANNDLDKGETVKTGAFALDGSGHGRTTDMTLPDGQYKLFWNFEGENGKAKHKVFKTDCEPGKPGEEPTKPGEEPTKPGEEPTKPGEEPSATPSATPSAPGGEQPSGTPSPSESTPAGAPATQGGDSGNLAETGSNAPVGMMAAVAVALAAAGGFLVMRRRKAQQH</sequence>
<accession>A0ABV5RBK8</accession>
<dbReference type="Proteomes" id="UP001589710">
    <property type="component" value="Unassembled WGS sequence"/>
</dbReference>
<evidence type="ECO:0000256" key="7">
    <source>
        <dbReference type="SAM" id="SignalP"/>
    </source>
</evidence>
<protein>
    <submittedName>
        <fullName evidence="9">LPXTG cell wall anchor domain-containing protein</fullName>
    </submittedName>
</protein>
<feature type="chain" id="PRO_5045690608" evidence="7">
    <location>
        <begin position="27"/>
        <end position="241"/>
    </location>
</feature>
<feature type="domain" description="Gram-positive cocci surface proteins LPxTG" evidence="8">
    <location>
        <begin position="205"/>
        <end position="241"/>
    </location>
</feature>
<dbReference type="RefSeq" id="WP_345517709.1">
    <property type="nucleotide sequence ID" value="NZ_BAAAXD010000045.1"/>
</dbReference>
<gene>
    <name evidence="9" type="ORF">ACFFTL_23850</name>
</gene>
<keyword evidence="2" id="KW-0964">Secreted</keyword>
<evidence type="ECO:0000256" key="2">
    <source>
        <dbReference type="ARBA" id="ARBA00022525"/>
    </source>
</evidence>
<feature type="compositionally biased region" description="Low complexity" evidence="5">
    <location>
        <begin position="163"/>
        <end position="197"/>
    </location>
</feature>
<dbReference type="EMBL" id="JBHMCG010000098">
    <property type="protein sequence ID" value="MFB9575240.1"/>
    <property type="molecule type" value="Genomic_DNA"/>
</dbReference>
<evidence type="ECO:0000256" key="4">
    <source>
        <dbReference type="ARBA" id="ARBA00023088"/>
    </source>
</evidence>
<name>A0ABV5RBK8_9ACTN</name>
<keyword evidence="1" id="KW-0134">Cell wall</keyword>
<keyword evidence="4" id="KW-0572">Peptidoglycan-anchor</keyword>
<evidence type="ECO:0000313" key="10">
    <source>
        <dbReference type="Proteomes" id="UP001589710"/>
    </source>
</evidence>
<dbReference type="NCBIfam" id="TIGR01167">
    <property type="entry name" value="LPXTG_anchor"/>
    <property type="match status" value="1"/>
</dbReference>
<proteinExistence type="predicted"/>
<evidence type="ECO:0000256" key="1">
    <source>
        <dbReference type="ARBA" id="ARBA00022512"/>
    </source>
</evidence>
<feature type="signal peptide" evidence="7">
    <location>
        <begin position="1"/>
        <end position="26"/>
    </location>
</feature>
<dbReference type="InterPro" id="IPR019931">
    <property type="entry name" value="LPXTG_anchor"/>
</dbReference>
<keyword evidence="6" id="KW-0472">Membrane</keyword>
<keyword evidence="3 7" id="KW-0732">Signal</keyword>
<evidence type="ECO:0000259" key="8">
    <source>
        <dbReference type="PROSITE" id="PS50847"/>
    </source>
</evidence>
<feature type="region of interest" description="Disordered" evidence="5">
    <location>
        <begin position="129"/>
        <end position="210"/>
    </location>
</feature>
<comment type="caution">
    <text evidence="9">The sequence shown here is derived from an EMBL/GenBank/DDBJ whole genome shotgun (WGS) entry which is preliminary data.</text>
</comment>
<feature type="compositionally biased region" description="Basic and acidic residues" evidence="5">
    <location>
        <begin position="130"/>
        <end position="162"/>
    </location>
</feature>
<evidence type="ECO:0000313" key="9">
    <source>
        <dbReference type="EMBL" id="MFB9575240.1"/>
    </source>
</evidence>
<evidence type="ECO:0000256" key="6">
    <source>
        <dbReference type="SAM" id="Phobius"/>
    </source>
</evidence>
<feature type="transmembrane region" description="Helical" evidence="6">
    <location>
        <begin position="214"/>
        <end position="233"/>
    </location>
</feature>
<keyword evidence="6" id="KW-0812">Transmembrane</keyword>
<reference evidence="9 10" key="1">
    <citation type="submission" date="2024-09" db="EMBL/GenBank/DDBJ databases">
        <authorList>
            <person name="Sun Q."/>
            <person name="Mori K."/>
        </authorList>
    </citation>
    <scope>NUCLEOTIDE SEQUENCE [LARGE SCALE GENOMIC DNA]</scope>
    <source>
        <strain evidence="9 10">JCM 3331</strain>
    </source>
</reference>
<evidence type="ECO:0000256" key="3">
    <source>
        <dbReference type="ARBA" id="ARBA00022729"/>
    </source>
</evidence>
<keyword evidence="10" id="KW-1185">Reference proteome</keyword>
<dbReference type="PROSITE" id="PS50847">
    <property type="entry name" value="GRAM_POS_ANCHORING"/>
    <property type="match status" value="1"/>
</dbReference>
<keyword evidence="6" id="KW-1133">Transmembrane helix</keyword>
<organism evidence="9 10">
    <name type="scientific">Streptomyces yanii</name>
    <dbReference type="NCBI Taxonomy" id="78510"/>
    <lineage>
        <taxon>Bacteria</taxon>
        <taxon>Bacillati</taxon>
        <taxon>Actinomycetota</taxon>
        <taxon>Actinomycetes</taxon>
        <taxon>Kitasatosporales</taxon>
        <taxon>Streptomycetaceae</taxon>
        <taxon>Streptomyces</taxon>
    </lineage>
</organism>